<dbReference type="CDD" id="cd06288">
    <property type="entry name" value="PBP1_sucrose_transcription_regulator"/>
    <property type="match status" value="1"/>
</dbReference>
<evidence type="ECO:0000256" key="3">
    <source>
        <dbReference type="ARBA" id="ARBA00023163"/>
    </source>
</evidence>
<dbReference type="InterPro" id="IPR010982">
    <property type="entry name" value="Lambda_DNA-bd_dom_sf"/>
</dbReference>
<feature type="domain" description="HTH lacI-type" evidence="4">
    <location>
        <begin position="12"/>
        <end position="66"/>
    </location>
</feature>
<dbReference type="InterPro" id="IPR000843">
    <property type="entry name" value="HTH_LacI"/>
</dbReference>
<dbReference type="Pfam" id="PF00356">
    <property type="entry name" value="LacI"/>
    <property type="match status" value="1"/>
</dbReference>
<dbReference type="PANTHER" id="PTHR30146">
    <property type="entry name" value="LACI-RELATED TRANSCRIPTIONAL REPRESSOR"/>
    <property type="match status" value="1"/>
</dbReference>
<organism evidence="5 6">
    <name type="scientific">Pseudonocardia ailaonensis</name>
    <dbReference type="NCBI Taxonomy" id="367279"/>
    <lineage>
        <taxon>Bacteria</taxon>
        <taxon>Bacillati</taxon>
        <taxon>Actinomycetota</taxon>
        <taxon>Actinomycetes</taxon>
        <taxon>Pseudonocardiales</taxon>
        <taxon>Pseudonocardiaceae</taxon>
        <taxon>Pseudonocardia</taxon>
    </lineage>
</organism>
<dbReference type="InterPro" id="IPR028082">
    <property type="entry name" value="Peripla_BP_I"/>
</dbReference>
<evidence type="ECO:0000256" key="1">
    <source>
        <dbReference type="ARBA" id="ARBA00023015"/>
    </source>
</evidence>
<proteinExistence type="predicted"/>
<dbReference type="SUPFAM" id="SSF53822">
    <property type="entry name" value="Periplasmic binding protein-like I"/>
    <property type="match status" value="1"/>
</dbReference>
<comment type="caution">
    <text evidence="5">The sequence shown here is derived from an EMBL/GenBank/DDBJ whole genome shotgun (WGS) entry which is preliminary data.</text>
</comment>
<dbReference type="InterPro" id="IPR046335">
    <property type="entry name" value="LacI/GalR-like_sensor"/>
</dbReference>
<keyword evidence="3" id="KW-0804">Transcription</keyword>
<evidence type="ECO:0000256" key="2">
    <source>
        <dbReference type="ARBA" id="ARBA00023125"/>
    </source>
</evidence>
<accession>A0ABN2MXT3</accession>
<evidence type="ECO:0000259" key="4">
    <source>
        <dbReference type="PROSITE" id="PS50932"/>
    </source>
</evidence>
<gene>
    <name evidence="5" type="ORF">GCM10009836_21050</name>
</gene>
<evidence type="ECO:0000313" key="6">
    <source>
        <dbReference type="Proteomes" id="UP001500449"/>
    </source>
</evidence>
<dbReference type="CDD" id="cd01392">
    <property type="entry name" value="HTH_LacI"/>
    <property type="match status" value="1"/>
</dbReference>
<dbReference type="EMBL" id="BAAAQK010000005">
    <property type="protein sequence ID" value="GAA1841467.1"/>
    <property type="molecule type" value="Genomic_DNA"/>
</dbReference>
<dbReference type="Proteomes" id="UP001500449">
    <property type="component" value="Unassembled WGS sequence"/>
</dbReference>
<reference evidence="5 6" key="1">
    <citation type="journal article" date="2019" name="Int. J. Syst. Evol. Microbiol.">
        <title>The Global Catalogue of Microorganisms (GCM) 10K type strain sequencing project: providing services to taxonomists for standard genome sequencing and annotation.</title>
        <authorList>
            <consortium name="The Broad Institute Genomics Platform"/>
            <consortium name="The Broad Institute Genome Sequencing Center for Infectious Disease"/>
            <person name="Wu L."/>
            <person name="Ma J."/>
        </authorList>
    </citation>
    <scope>NUCLEOTIDE SEQUENCE [LARGE SCALE GENOMIC DNA]</scope>
    <source>
        <strain evidence="5 6">JCM 16009</strain>
    </source>
</reference>
<keyword evidence="1" id="KW-0805">Transcription regulation</keyword>
<keyword evidence="6" id="KW-1185">Reference proteome</keyword>
<keyword evidence="2 5" id="KW-0238">DNA-binding</keyword>
<dbReference type="GO" id="GO:0003677">
    <property type="term" value="F:DNA binding"/>
    <property type="evidence" value="ECO:0007669"/>
    <property type="project" value="UniProtKB-KW"/>
</dbReference>
<dbReference type="PANTHER" id="PTHR30146:SF109">
    <property type="entry name" value="HTH-TYPE TRANSCRIPTIONAL REGULATOR GALS"/>
    <property type="match status" value="1"/>
</dbReference>
<dbReference type="Gene3D" id="1.10.260.40">
    <property type="entry name" value="lambda repressor-like DNA-binding domains"/>
    <property type="match status" value="1"/>
</dbReference>
<sequence length="343" mass="35832">MEGSGQIRRSRPTLQDVGRLAGVSGAAASYVLNGRPGVAPDTARRVREAAAELGYRPNSAARALRSDRNGIIGLVLGEVPRTPPPVGTMAGAHAEAQALGQSLLVTNAYGTRGGFRLAFDELLGRQVDAIVVAVSGTRRVALPEVRDGTPILLVNCFPVVSGPPCVLPDEQGGGHAAARNLLDHGHRRIGVLAGVRGMWATTERVAGFRRAMREAGVEVDEGMVRYGDYRLGSGRTLARDLLAKGATGLLCGNDRMALGARLAAAEAGLRVPHDVSIMGYDDEPELAAEAGLATVRLPYEDMGRWAVRSLLGGEPLPPRTLLSCDVVARGSVSAPPGIPPGRA</sequence>
<dbReference type="Pfam" id="PF13377">
    <property type="entry name" value="Peripla_BP_3"/>
    <property type="match status" value="1"/>
</dbReference>
<evidence type="ECO:0000313" key="5">
    <source>
        <dbReference type="EMBL" id="GAA1841467.1"/>
    </source>
</evidence>
<dbReference type="PROSITE" id="PS50932">
    <property type="entry name" value="HTH_LACI_2"/>
    <property type="match status" value="1"/>
</dbReference>
<protein>
    <submittedName>
        <fullName evidence="5">LacI family DNA-binding transcriptional regulator</fullName>
    </submittedName>
</protein>
<dbReference type="RefSeq" id="WP_344414999.1">
    <property type="nucleotide sequence ID" value="NZ_BAAAQK010000005.1"/>
</dbReference>
<dbReference type="Gene3D" id="3.40.50.2300">
    <property type="match status" value="2"/>
</dbReference>
<dbReference type="SUPFAM" id="SSF47413">
    <property type="entry name" value="lambda repressor-like DNA-binding domains"/>
    <property type="match status" value="1"/>
</dbReference>
<dbReference type="SMART" id="SM00354">
    <property type="entry name" value="HTH_LACI"/>
    <property type="match status" value="1"/>
</dbReference>
<name>A0ABN2MXT3_9PSEU</name>